<reference evidence="1 2" key="1">
    <citation type="journal article" date="2007" name="Int. J. Syst. Evol. Microbiol.">
        <title>Chryseobacterium flavum sp. nov., isolated from polluted soil.</title>
        <authorList>
            <person name="Zhou Y."/>
            <person name="Dong J."/>
            <person name="Wang X."/>
            <person name="Huang X."/>
            <person name="Zhang K.Y."/>
            <person name="Zhang Y.Q."/>
            <person name="Guo Y.F."/>
            <person name="Lai R."/>
            <person name="Li W.J."/>
        </authorList>
    </citation>
    <scope>NUCLEOTIDE SEQUENCE [LARGE SCALE GENOMIC DNA]</scope>
    <source>
        <strain evidence="1 2">KCTC 12877</strain>
    </source>
</reference>
<evidence type="ECO:0000313" key="2">
    <source>
        <dbReference type="Proteomes" id="UP000256769"/>
    </source>
</evidence>
<protein>
    <recommendedName>
        <fullName evidence="3">Bacteriocin</fullName>
    </recommendedName>
</protein>
<evidence type="ECO:0000313" key="1">
    <source>
        <dbReference type="EMBL" id="REC68060.1"/>
    </source>
</evidence>
<gene>
    <name evidence="1" type="ORF">DRF59_07060</name>
</gene>
<dbReference type="NCBIfam" id="TIGR01847">
    <property type="entry name" value="bacteriocin_sig"/>
    <property type="match status" value="1"/>
</dbReference>
<dbReference type="Proteomes" id="UP000256769">
    <property type="component" value="Unassembled WGS sequence"/>
</dbReference>
<dbReference type="InterPro" id="IPR010133">
    <property type="entry name" value="Bacteriocin_signal_seq"/>
</dbReference>
<evidence type="ECO:0008006" key="3">
    <source>
        <dbReference type="Google" id="ProtNLM"/>
    </source>
</evidence>
<dbReference type="NCBIfam" id="NF047798">
    <property type="entry name" value="leader_Chryseo"/>
    <property type="match status" value="1"/>
</dbReference>
<name>A0A3D9CQM2_9FLAO</name>
<dbReference type="AlphaFoldDB" id="A0A3D9CQM2"/>
<dbReference type="EMBL" id="QNUE01000004">
    <property type="protein sequence ID" value="REC68060.1"/>
    <property type="molecule type" value="Genomic_DNA"/>
</dbReference>
<accession>A0A3D9CQM2</accession>
<keyword evidence="2" id="KW-1185">Reference proteome</keyword>
<organism evidence="1 2">
    <name type="scientific">Chryseobacterium flavum</name>
    <dbReference type="NCBI Taxonomy" id="415851"/>
    <lineage>
        <taxon>Bacteria</taxon>
        <taxon>Pseudomonadati</taxon>
        <taxon>Bacteroidota</taxon>
        <taxon>Flavobacteriia</taxon>
        <taxon>Flavobacteriales</taxon>
        <taxon>Weeksellaceae</taxon>
        <taxon>Chryseobacterium group</taxon>
        <taxon>Chryseobacterium</taxon>
    </lineage>
</organism>
<comment type="caution">
    <text evidence="1">The sequence shown here is derived from an EMBL/GenBank/DDBJ whole genome shotgun (WGS) entry which is preliminary data.</text>
</comment>
<proteinExistence type="predicted"/>
<sequence>MGLFLRYDIPHKKNSIFVIINKLLPMKNLKKLTKRELKNINGGNAPDCPEGTTPCYIPGSNGFPSRWKCILDTMECP</sequence>
<dbReference type="InterPro" id="IPR058074">
    <property type="entry name" value="Bacteriocin-like"/>
</dbReference>